<dbReference type="RefSeq" id="WP_159793164.1">
    <property type="nucleotide sequence ID" value="NZ_WTYM01000032.1"/>
</dbReference>
<gene>
    <name evidence="4" type="ORF">GRI89_05870</name>
</gene>
<reference evidence="4 5" key="1">
    <citation type="submission" date="2019-12" db="EMBL/GenBank/DDBJ databases">
        <title>Genomic-based taxomic classification of the family Erythrobacteraceae.</title>
        <authorList>
            <person name="Xu L."/>
        </authorList>
    </citation>
    <scope>NUCLEOTIDE SEQUENCE [LARGE SCALE GENOMIC DNA]</scope>
    <source>
        <strain evidence="4 5">MCCC 1K01500</strain>
    </source>
</reference>
<proteinExistence type="predicted"/>
<dbReference type="AlphaFoldDB" id="A0A6I4ST48"/>
<name>A0A6I4ST48_9SPHN</name>
<dbReference type="OrthoDB" id="9771666at2"/>
<dbReference type="Gene3D" id="3.40.50.1820">
    <property type="entry name" value="alpha/beta hydrolase"/>
    <property type="match status" value="1"/>
</dbReference>
<feature type="signal peptide" evidence="2">
    <location>
        <begin position="1"/>
        <end position="21"/>
    </location>
</feature>
<dbReference type="Pfam" id="PF20434">
    <property type="entry name" value="BD-FAE"/>
    <property type="match status" value="1"/>
</dbReference>
<dbReference type="InterPro" id="IPR050300">
    <property type="entry name" value="GDXG_lipolytic_enzyme"/>
</dbReference>
<dbReference type="PANTHER" id="PTHR48081">
    <property type="entry name" value="AB HYDROLASE SUPERFAMILY PROTEIN C4A8.06C"/>
    <property type="match status" value="1"/>
</dbReference>
<evidence type="ECO:0000313" key="4">
    <source>
        <dbReference type="EMBL" id="MXO59065.1"/>
    </source>
</evidence>
<feature type="domain" description="BD-FAE-like" evidence="3">
    <location>
        <begin position="75"/>
        <end position="184"/>
    </location>
</feature>
<sequence>MKNLKLAAALAALALTAPAAAQVPPDIAEKTRALGAMMDPAIGYSPWVGRFDPSYWNGMTVTRGIAYGSDSAQVLDVYLPDGAAEDDARRPVLLFVHGGGFRGGRREGMPYPDNIPGWAVHEGMIGVSIDYRLAPLSSWPAGSEDLKSALAWVREHIAGYGGDPDRIVLFGHSAGANHVADYVGHNEFHGSELAGVKGAVLLSPFYAPQADPAQPHVYYGADEALQTAVPQVERLRMSHVPLFIGVAQYDIEPMRTFGLNARDWLCEQPERCPEFIDLPDHNHFTEGLSLGSEDKTLATALVAWLKLNGIISPRPQ</sequence>
<comment type="caution">
    <text evidence="4">The sequence shown here is derived from an EMBL/GenBank/DDBJ whole genome shotgun (WGS) entry which is preliminary data.</text>
</comment>
<protein>
    <submittedName>
        <fullName evidence="4">Carboxylesterase family protein</fullName>
    </submittedName>
</protein>
<dbReference type="GO" id="GO:0016787">
    <property type="term" value="F:hydrolase activity"/>
    <property type="evidence" value="ECO:0007669"/>
    <property type="project" value="UniProtKB-KW"/>
</dbReference>
<evidence type="ECO:0000256" key="2">
    <source>
        <dbReference type="SAM" id="SignalP"/>
    </source>
</evidence>
<dbReference type="Proteomes" id="UP000433652">
    <property type="component" value="Unassembled WGS sequence"/>
</dbReference>
<dbReference type="EMBL" id="WTYM01000032">
    <property type="protein sequence ID" value="MXO59065.1"/>
    <property type="molecule type" value="Genomic_DNA"/>
</dbReference>
<dbReference type="SUPFAM" id="SSF53474">
    <property type="entry name" value="alpha/beta-Hydrolases"/>
    <property type="match status" value="1"/>
</dbReference>
<keyword evidence="1" id="KW-0378">Hydrolase</keyword>
<evidence type="ECO:0000313" key="5">
    <source>
        <dbReference type="Proteomes" id="UP000433652"/>
    </source>
</evidence>
<keyword evidence="2" id="KW-0732">Signal</keyword>
<organism evidence="4 5">
    <name type="scientific">Croceibacterium salegens</name>
    <dbReference type="NCBI Taxonomy" id="1737568"/>
    <lineage>
        <taxon>Bacteria</taxon>
        <taxon>Pseudomonadati</taxon>
        <taxon>Pseudomonadota</taxon>
        <taxon>Alphaproteobacteria</taxon>
        <taxon>Sphingomonadales</taxon>
        <taxon>Erythrobacteraceae</taxon>
        <taxon>Croceibacterium</taxon>
    </lineage>
</organism>
<evidence type="ECO:0000259" key="3">
    <source>
        <dbReference type="Pfam" id="PF20434"/>
    </source>
</evidence>
<dbReference type="InterPro" id="IPR029058">
    <property type="entry name" value="AB_hydrolase_fold"/>
</dbReference>
<keyword evidence="5" id="KW-1185">Reference proteome</keyword>
<feature type="chain" id="PRO_5026236566" evidence="2">
    <location>
        <begin position="22"/>
        <end position="316"/>
    </location>
</feature>
<evidence type="ECO:0000256" key="1">
    <source>
        <dbReference type="ARBA" id="ARBA00022801"/>
    </source>
</evidence>
<dbReference type="InterPro" id="IPR049492">
    <property type="entry name" value="BD-FAE-like_dom"/>
</dbReference>
<accession>A0A6I4ST48</accession>